<evidence type="ECO:0000313" key="9">
    <source>
        <dbReference type="Proteomes" id="UP000262073"/>
    </source>
</evidence>
<accession>A0A346NHS1</accession>
<sequence>MKTLLIIDDDERLACVLARRFTATGRWQVWTFASARTALAAPAQPVNAILLDMMLDQEVGIDYIADLNSHFTPDQLIMMTGYASIATTVAALKKGATDYVAKPIGFAELHSKLSEDVAPSVPLPTVPMTPAQAQWEHIQRVLLLHQGNVSATAKALGMHRRTLQRKLQKYSPSKN</sequence>
<keyword evidence="2" id="KW-0902">Two-component regulatory system</keyword>
<feature type="modified residue" description="4-aspartylphosphate" evidence="6">
    <location>
        <position position="52"/>
    </location>
</feature>
<organism evidence="8 9">
    <name type="scientific">Salinimonas sediminis</name>
    <dbReference type="NCBI Taxonomy" id="2303538"/>
    <lineage>
        <taxon>Bacteria</taxon>
        <taxon>Pseudomonadati</taxon>
        <taxon>Pseudomonadota</taxon>
        <taxon>Gammaproteobacteria</taxon>
        <taxon>Alteromonadales</taxon>
        <taxon>Alteromonadaceae</taxon>
        <taxon>Alteromonas/Salinimonas group</taxon>
        <taxon>Salinimonas</taxon>
    </lineage>
</organism>
<dbReference type="GO" id="GO:0005829">
    <property type="term" value="C:cytosol"/>
    <property type="evidence" value="ECO:0007669"/>
    <property type="project" value="TreeGrafter"/>
</dbReference>
<evidence type="ECO:0000256" key="2">
    <source>
        <dbReference type="ARBA" id="ARBA00023012"/>
    </source>
</evidence>
<dbReference type="PROSITE" id="PS50110">
    <property type="entry name" value="RESPONSE_REGULATORY"/>
    <property type="match status" value="1"/>
</dbReference>
<feature type="domain" description="Response regulatory" evidence="7">
    <location>
        <begin position="3"/>
        <end position="117"/>
    </location>
</feature>
<dbReference type="InterPro" id="IPR002197">
    <property type="entry name" value="HTH_Fis"/>
</dbReference>
<evidence type="ECO:0000313" key="8">
    <source>
        <dbReference type="EMBL" id="AXR05078.1"/>
    </source>
</evidence>
<dbReference type="SUPFAM" id="SSF52172">
    <property type="entry name" value="CheY-like"/>
    <property type="match status" value="1"/>
</dbReference>
<keyword evidence="5" id="KW-0804">Transcription</keyword>
<dbReference type="Gene3D" id="3.40.50.2300">
    <property type="match status" value="1"/>
</dbReference>
<dbReference type="PANTHER" id="PTHR48111:SF1">
    <property type="entry name" value="TWO-COMPONENT RESPONSE REGULATOR ORR33"/>
    <property type="match status" value="1"/>
</dbReference>
<proteinExistence type="predicted"/>
<evidence type="ECO:0000256" key="4">
    <source>
        <dbReference type="ARBA" id="ARBA00023125"/>
    </source>
</evidence>
<keyword evidence="4" id="KW-0238">DNA-binding</keyword>
<dbReference type="EMBL" id="CP031769">
    <property type="protein sequence ID" value="AXR05078.1"/>
    <property type="molecule type" value="Genomic_DNA"/>
</dbReference>
<dbReference type="Pfam" id="PF00072">
    <property type="entry name" value="Response_reg"/>
    <property type="match status" value="1"/>
</dbReference>
<dbReference type="InterPro" id="IPR001789">
    <property type="entry name" value="Sig_transdc_resp-reg_receiver"/>
</dbReference>
<reference evidence="8 9" key="1">
    <citation type="submission" date="2018-08" db="EMBL/GenBank/DDBJ databases">
        <title>Salinimonas sediminis sp. nov., a piezophilic bacterium isolated from a deep-sea sediment sample from the New Britain Trench.</title>
        <authorList>
            <person name="Cao J."/>
        </authorList>
    </citation>
    <scope>NUCLEOTIDE SEQUENCE [LARGE SCALE GENOMIC DNA]</scope>
    <source>
        <strain evidence="8 9">N102</strain>
    </source>
</reference>
<evidence type="ECO:0000256" key="3">
    <source>
        <dbReference type="ARBA" id="ARBA00023015"/>
    </source>
</evidence>
<dbReference type="Pfam" id="PF02954">
    <property type="entry name" value="HTH_8"/>
    <property type="match status" value="1"/>
</dbReference>
<dbReference type="OrthoDB" id="9802426at2"/>
<protein>
    <submittedName>
        <fullName evidence="8">Response regulator</fullName>
    </submittedName>
</protein>
<dbReference type="Gene3D" id="1.10.10.60">
    <property type="entry name" value="Homeodomain-like"/>
    <property type="match status" value="1"/>
</dbReference>
<dbReference type="SMART" id="SM00448">
    <property type="entry name" value="REC"/>
    <property type="match status" value="1"/>
</dbReference>
<evidence type="ECO:0000256" key="5">
    <source>
        <dbReference type="ARBA" id="ARBA00023163"/>
    </source>
</evidence>
<keyword evidence="1 6" id="KW-0597">Phosphoprotein</keyword>
<dbReference type="GO" id="GO:0000976">
    <property type="term" value="F:transcription cis-regulatory region binding"/>
    <property type="evidence" value="ECO:0007669"/>
    <property type="project" value="TreeGrafter"/>
</dbReference>
<dbReference type="PANTHER" id="PTHR48111">
    <property type="entry name" value="REGULATOR OF RPOS"/>
    <property type="match status" value="1"/>
</dbReference>
<evidence type="ECO:0000259" key="7">
    <source>
        <dbReference type="PROSITE" id="PS50110"/>
    </source>
</evidence>
<evidence type="ECO:0000256" key="1">
    <source>
        <dbReference type="ARBA" id="ARBA00022553"/>
    </source>
</evidence>
<dbReference type="KEGG" id="salm:D0Y50_01060"/>
<keyword evidence="9" id="KW-1185">Reference proteome</keyword>
<evidence type="ECO:0000256" key="6">
    <source>
        <dbReference type="PROSITE-ProRule" id="PRU00169"/>
    </source>
</evidence>
<keyword evidence="3" id="KW-0805">Transcription regulation</keyword>
<dbReference type="Proteomes" id="UP000262073">
    <property type="component" value="Chromosome"/>
</dbReference>
<dbReference type="InterPro" id="IPR039420">
    <property type="entry name" value="WalR-like"/>
</dbReference>
<gene>
    <name evidence="8" type="ORF">D0Y50_01060</name>
</gene>
<dbReference type="GO" id="GO:0032993">
    <property type="term" value="C:protein-DNA complex"/>
    <property type="evidence" value="ECO:0007669"/>
    <property type="project" value="TreeGrafter"/>
</dbReference>
<dbReference type="RefSeq" id="WP_108565804.1">
    <property type="nucleotide sequence ID" value="NZ_CP031769.1"/>
</dbReference>
<dbReference type="GO" id="GO:0006355">
    <property type="term" value="P:regulation of DNA-templated transcription"/>
    <property type="evidence" value="ECO:0007669"/>
    <property type="project" value="TreeGrafter"/>
</dbReference>
<dbReference type="InterPro" id="IPR011006">
    <property type="entry name" value="CheY-like_superfamily"/>
</dbReference>
<dbReference type="GO" id="GO:0000156">
    <property type="term" value="F:phosphorelay response regulator activity"/>
    <property type="evidence" value="ECO:0007669"/>
    <property type="project" value="TreeGrafter"/>
</dbReference>
<name>A0A346NHS1_9ALTE</name>
<dbReference type="PRINTS" id="PR01590">
    <property type="entry name" value="HTHFIS"/>
</dbReference>
<dbReference type="AlphaFoldDB" id="A0A346NHS1"/>